<evidence type="ECO:0000256" key="7">
    <source>
        <dbReference type="PIRSR" id="PIRSR618044-1"/>
    </source>
</evidence>
<dbReference type="GO" id="GO:0008360">
    <property type="term" value="P:regulation of cell shape"/>
    <property type="evidence" value="ECO:0007669"/>
    <property type="project" value="UniProtKB-KW"/>
</dbReference>
<dbReference type="PRINTS" id="PR00725">
    <property type="entry name" value="DADACBPTASE1"/>
</dbReference>
<feature type="active site" description="Proton acceptor" evidence="7">
    <location>
        <position position="68"/>
    </location>
</feature>
<dbReference type="RefSeq" id="WP_135374305.1">
    <property type="nucleotide sequence ID" value="NZ_RKLY01000036.1"/>
</dbReference>
<dbReference type="InterPro" id="IPR001967">
    <property type="entry name" value="Peptidase_S11_N"/>
</dbReference>
<comment type="caution">
    <text evidence="12">The sequence shown here is derived from an EMBL/GenBank/DDBJ whole genome shotgun (WGS) entry which is preliminary data.</text>
</comment>
<accession>A0A4Z0JHL5</accession>
<keyword evidence="13" id="KW-1185">Reference proteome</keyword>
<sequence>MRDFCKKIMLVLSVVILTLPIFSTTVQAETTPTVDIQAKAGLAFDEKTGQVLYSQNADQKMAIGSITKIVTLYLVTKALKENRFTDQDTIVPTKEQADMTKDLGLSNVELSVDQAYSVKDLYNAAWIVSSNSAAMMLADKVSGSQKAFIKLMRKTLKEWGIKDAEIYNVSGLNNSDLKDDSYLGNSDSENKLSPNDIGIIVKHVLDKYPEILQTTSQSKLSFPVNGEVKTYDSVNLMLKGARDYQEGFEFDGLKTGTTKQAGESFVGTLPLENTRIVTIVMNAQGEKSDVDKRFRSTQKLIHYVKDNFEHKEVLQKDQKVTVNKKEYKVNQSVYLWVPKNFNVENLSYNESSNDLGFTATHKKQTVKLIAANTASGYLPFKKADVKKVIHKKTSQKSWWDSIVEFFNNLFNRLF</sequence>
<dbReference type="Gene3D" id="3.40.710.10">
    <property type="entry name" value="DD-peptidase/beta-lactamase superfamily"/>
    <property type="match status" value="1"/>
</dbReference>
<keyword evidence="3" id="KW-0378">Hydrolase</keyword>
<keyword evidence="12" id="KW-0645">Protease</keyword>
<dbReference type="Pfam" id="PF00768">
    <property type="entry name" value="Peptidase_S11"/>
    <property type="match status" value="1"/>
</dbReference>
<feature type="active site" description="Acyl-ester intermediate" evidence="7">
    <location>
        <position position="65"/>
    </location>
</feature>
<feature type="active site" evidence="7">
    <location>
        <position position="129"/>
    </location>
</feature>
<evidence type="ECO:0000256" key="2">
    <source>
        <dbReference type="ARBA" id="ARBA00022729"/>
    </source>
</evidence>
<dbReference type="PANTHER" id="PTHR21581">
    <property type="entry name" value="D-ALANYL-D-ALANINE CARBOXYPEPTIDASE"/>
    <property type="match status" value="1"/>
</dbReference>
<dbReference type="PANTHER" id="PTHR21581:SF11">
    <property type="entry name" value="D-ALANYL-D-ALANINE CARBOXYPEPTIDASE DACA"/>
    <property type="match status" value="1"/>
</dbReference>
<dbReference type="SUPFAM" id="SSF56601">
    <property type="entry name" value="beta-lactamase/transpeptidase-like"/>
    <property type="match status" value="1"/>
</dbReference>
<proteinExistence type="inferred from homology"/>
<dbReference type="InterPro" id="IPR012338">
    <property type="entry name" value="Beta-lactam/transpept-like"/>
</dbReference>
<dbReference type="InterPro" id="IPR018044">
    <property type="entry name" value="Peptidase_S11"/>
</dbReference>
<reference evidence="12 13" key="1">
    <citation type="submission" date="2018-10" db="EMBL/GenBank/DDBJ databases">
        <title>Lactobacillus sp. R7 and Lactobacillus sp. R19 isolated from fermented mustard green product of Taiwan.</title>
        <authorList>
            <person name="Lin S.-T."/>
        </authorList>
    </citation>
    <scope>NUCLEOTIDE SEQUENCE [LARGE SCALE GENOMIC DNA]</scope>
    <source>
        <strain evidence="12 13">BCRC 81127</strain>
    </source>
</reference>
<feature type="chain" id="PRO_5021333480" evidence="10">
    <location>
        <begin position="29"/>
        <end position="414"/>
    </location>
</feature>
<dbReference type="GO" id="GO:0006508">
    <property type="term" value="P:proteolysis"/>
    <property type="evidence" value="ECO:0007669"/>
    <property type="project" value="InterPro"/>
</dbReference>
<evidence type="ECO:0000256" key="5">
    <source>
        <dbReference type="ARBA" id="ARBA00022984"/>
    </source>
</evidence>
<dbReference type="EMBL" id="RKLY01000036">
    <property type="protein sequence ID" value="TGD21503.1"/>
    <property type="molecule type" value="Genomic_DNA"/>
</dbReference>
<comment type="similarity">
    <text evidence="1 9">Belongs to the peptidase S11 family.</text>
</comment>
<name>A0A4Z0JHL5_9LACO</name>
<feature type="signal peptide" evidence="10">
    <location>
        <begin position="1"/>
        <end position="28"/>
    </location>
</feature>
<dbReference type="OrthoDB" id="9791132at2"/>
<evidence type="ECO:0000256" key="8">
    <source>
        <dbReference type="PIRSR" id="PIRSR618044-2"/>
    </source>
</evidence>
<feature type="domain" description="Peptidase S11 D-alanyl-D-alanine carboxypeptidase A N-terminal" evidence="11">
    <location>
        <begin position="29"/>
        <end position="284"/>
    </location>
</feature>
<evidence type="ECO:0000256" key="6">
    <source>
        <dbReference type="ARBA" id="ARBA00023316"/>
    </source>
</evidence>
<evidence type="ECO:0000313" key="13">
    <source>
        <dbReference type="Proteomes" id="UP000298021"/>
    </source>
</evidence>
<evidence type="ECO:0000256" key="1">
    <source>
        <dbReference type="ARBA" id="ARBA00007164"/>
    </source>
</evidence>
<gene>
    <name evidence="12" type="ORF">EGT49_11105</name>
</gene>
<dbReference type="AlphaFoldDB" id="A0A4Z0JHL5"/>
<feature type="binding site" evidence="8">
    <location>
        <position position="254"/>
    </location>
    <ligand>
        <name>substrate</name>
    </ligand>
</feature>
<protein>
    <submittedName>
        <fullName evidence="12">D-alanyl-D-alanine carboxypeptidase</fullName>
    </submittedName>
</protein>
<evidence type="ECO:0000313" key="12">
    <source>
        <dbReference type="EMBL" id="TGD21503.1"/>
    </source>
</evidence>
<dbReference type="GO" id="GO:0009252">
    <property type="term" value="P:peptidoglycan biosynthetic process"/>
    <property type="evidence" value="ECO:0007669"/>
    <property type="project" value="UniProtKB-KW"/>
</dbReference>
<keyword evidence="4" id="KW-0133">Cell shape</keyword>
<evidence type="ECO:0000256" key="4">
    <source>
        <dbReference type="ARBA" id="ARBA00022960"/>
    </source>
</evidence>
<organism evidence="12 13">
    <name type="scientific">Companilactobacillus suantsaicola</name>
    <dbReference type="NCBI Taxonomy" id="2487723"/>
    <lineage>
        <taxon>Bacteria</taxon>
        <taxon>Bacillati</taxon>
        <taxon>Bacillota</taxon>
        <taxon>Bacilli</taxon>
        <taxon>Lactobacillales</taxon>
        <taxon>Lactobacillaceae</taxon>
        <taxon>Companilactobacillus</taxon>
    </lineage>
</organism>
<dbReference type="GO" id="GO:0009002">
    <property type="term" value="F:serine-type D-Ala-D-Ala carboxypeptidase activity"/>
    <property type="evidence" value="ECO:0007669"/>
    <property type="project" value="InterPro"/>
</dbReference>
<dbReference type="GO" id="GO:0071555">
    <property type="term" value="P:cell wall organization"/>
    <property type="evidence" value="ECO:0007669"/>
    <property type="project" value="UniProtKB-KW"/>
</dbReference>
<dbReference type="Proteomes" id="UP000298021">
    <property type="component" value="Unassembled WGS sequence"/>
</dbReference>
<keyword evidence="2 10" id="KW-0732">Signal</keyword>
<keyword evidence="6" id="KW-0961">Cell wall biogenesis/degradation</keyword>
<evidence type="ECO:0000259" key="11">
    <source>
        <dbReference type="Pfam" id="PF00768"/>
    </source>
</evidence>
<keyword evidence="5" id="KW-0573">Peptidoglycan synthesis</keyword>
<evidence type="ECO:0000256" key="3">
    <source>
        <dbReference type="ARBA" id="ARBA00022801"/>
    </source>
</evidence>
<evidence type="ECO:0000256" key="9">
    <source>
        <dbReference type="RuleBase" id="RU004016"/>
    </source>
</evidence>
<evidence type="ECO:0000256" key="10">
    <source>
        <dbReference type="SAM" id="SignalP"/>
    </source>
</evidence>
<keyword evidence="12" id="KW-0121">Carboxypeptidase</keyword>